<dbReference type="GO" id="GO:0006749">
    <property type="term" value="P:glutathione metabolic process"/>
    <property type="evidence" value="ECO:0007669"/>
    <property type="project" value="TreeGrafter"/>
</dbReference>
<dbReference type="PANTHER" id="PTHR11365">
    <property type="entry name" value="5-OXOPROLINASE RELATED"/>
    <property type="match status" value="1"/>
</dbReference>
<keyword evidence="3" id="KW-1185">Reference proteome</keyword>
<sequence length="567" mass="60697">MSVDPITLEILQNKLLTVAAGMSERLVRAGQSFMIKEMEDCSASLFDVDCRLLAESANIPIHLNCVGIVLRSILDHHIPREAWRPGDIVVTNDPYLGGGSLGSAHTNDIVTYAPVFVDGALVGFTGLMAHHLDVGAMTMGTRGWNTEIQQEGLLIPPLKMVEEGRPVPQVMDLILRNTRVPAALENDLYAQNGSLVAAAEELAAIFVEHGDAMGEIVDLLIRHGATRSRQEIAAIPDGVYRGEVPILDDGYAGGPHMIRVAIHKTGAEITFDFTGTDPQISGPVNAPLSTTMSAIYYVMRCLTDPSLPNSEGCREPITVIAPEGSLVNARQPAAVYQRMVCCHAIVDLVMGALADAVPDRVMADSCGCQYNYTSVHDPATNRWYGFGEVTPGGLGATADLDGIDVMACHVTNCSLPPVEATEIESPVLFLKREYQTDTGGAGYRRGGVGQTIAYQVLQGGGIFTHTSQKSVIRPRGFGGGLAGAGGTWVINEGREGERRLPHAMGDVEHLRAGDTVTFHTTAGGGYGDPRERERERVRADLADGFISEDAAREVYGLEPAAAEREDA</sequence>
<dbReference type="RefSeq" id="WP_111348287.1">
    <property type="nucleotide sequence ID" value="NZ_JAIWKD010000007.1"/>
</dbReference>
<dbReference type="EMBL" id="QHHQ01000004">
    <property type="protein sequence ID" value="RAH99907.1"/>
    <property type="molecule type" value="Genomic_DNA"/>
</dbReference>
<name>A0A8B2NPK0_9HYPH</name>
<dbReference type="AlphaFoldDB" id="A0A8B2NPK0"/>
<accession>A0A8B2NPK0</accession>
<proteinExistence type="predicted"/>
<gene>
    <name evidence="2" type="ORF">DLJ53_19390</name>
</gene>
<comment type="caution">
    <text evidence="2">The sequence shown here is derived from an EMBL/GenBank/DDBJ whole genome shotgun (WGS) entry which is preliminary data.</text>
</comment>
<evidence type="ECO:0000259" key="1">
    <source>
        <dbReference type="Pfam" id="PF02538"/>
    </source>
</evidence>
<dbReference type="OrthoDB" id="9761586at2"/>
<organism evidence="2 3">
    <name type="scientific">Acuticoccus sediminis</name>
    <dbReference type="NCBI Taxonomy" id="2184697"/>
    <lineage>
        <taxon>Bacteria</taxon>
        <taxon>Pseudomonadati</taxon>
        <taxon>Pseudomonadota</taxon>
        <taxon>Alphaproteobacteria</taxon>
        <taxon>Hyphomicrobiales</taxon>
        <taxon>Amorphaceae</taxon>
        <taxon>Acuticoccus</taxon>
    </lineage>
</organism>
<reference evidence="2 3" key="1">
    <citation type="submission" date="2018-05" db="EMBL/GenBank/DDBJ databases">
        <title>Acuticoccus sediminis sp. nov., isolated from deep-sea sediment of Indian Ocean.</title>
        <authorList>
            <person name="Liu X."/>
            <person name="Lai Q."/>
            <person name="Du Y."/>
            <person name="Sun F."/>
            <person name="Zhang X."/>
            <person name="Wang S."/>
            <person name="Shao Z."/>
        </authorList>
    </citation>
    <scope>NUCLEOTIDE SEQUENCE [LARGE SCALE GENOMIC DNA]</scope>
    <source>
        <strain evidence="2 3">PTG4-2</strain>
    </source>
</reference>
<feature type="domain" description="Hydantoinase B/oxoprolinase" evidence="1">
    <location>
        <begin position="4"/>
        <end position="529"/>
    </location>
</feature>
<dbReference type="InterPro" id="IPR003692">
    <property type="entry name" value="Hydantoinase_B"/>
</dbReference>
<dbReference type="GO" id="GO:0005829">
    <property type="term" value="C:cytosol"/>
    <property type="evidence" value="ECO:0007669"/>
    <property type="project" value="TreeGrafter"/>
</dbReference>
<dbReference type="InterPro" id="IPR045079">
    <property type="entry name" value="Oxoprolinase-like"/>
</dbReference>
<evidence type="ECO:0000313" key="2">
    <source>
        <dbReference type="EMBL" id="RAH99907.1"/>
    </source>
</evidence>
<dbReference type="Pfam" id="PF02538">
    <property type="entry name" value="Hydantoinase_B"/>
    <property type="match status" value="1"/>
</dbReference>
<protein>
    <submittedName>
        <fullName evidence="2">Hydantoin utilization protein</fullName>
    </submittedName>
</protein>
<dbReference type="GO" id="GO:0017168">
    <property type="term" value="F:5-oxoprolinase (ATP-hydrolyzing) activity"/>
    <property type="evidence" value="ECO:0007669"/>
    <property type="project" value="TreeGrafter"/>
</dbReference>
<evidence type="ECO:0000313" key="3">
    <source>
        <dbReference type="Proteomes" id="UP000249590"/>
    </source>
</evidence>
<dbReference type="PANTHER" id="PTHR11365:SF23">
    <property type="entry name" value="HYPOTHETICAL 5-OXOPROLINASE (EUROFUNG)-RELATED"/>
    <property type="match status" value="1"/>
</dbReference>
<dbReference type="Proteomes" id="UP000249590">
    <property type="component" value="Unassembled WGS sequence"/>
</dbReference>